<evidence type="ECO:0000256" key="2">
    <source>
        <dbReference type="SAM" id="Phobius"/>
    </source>
</evidence>
<dbReference type="RefSeq" id="WP_282913127.1">
    <property type="nucleotide sequence ID" value="NZ_JAGRPV010000002.1"/>
</dbReference>
<dbReference type="InterPro" id="IPR013486">
    <property type="entry name" value="SpoIID/LytB"/>
</dbReference>
<reference evidence="4" key="1">
    <citation type="submission" date="2023-04" db="EMBL/GenBank/DDBJ databases">
        <title>Comparative genomic analysis of Cohnella hashimotonis sp. nov., isolated from the International Space Station.</title>
        <authorList>
            <person name="Venkateswaran K."/>
            <person name="Simpson A."/>
        </authorList>
    </citation>
    <scope>NUCLEOTIDE SEQUENCE</scope>
    <source>
        <strain evidence="4">F6_2S_P_1</strain>
    </source>
</reference>
<keyword evidence="2" id="KW-0472">Membrane</keyword>
<feature type="transmembrane region" description="Helical" evidence="2">
    <location>
        <begin position="42"/>
        <end position="62"/>
    </location>
</feature>
<dbReference type="NCBIfam" id="TIGR02669">
    <property type="entry name" value="SpoIID_LytB"/>
    <property type="match status" value="1"/>
</dbReference>
<comment type="caution">
    <text evidence="4">The sequence shown here is derived from an EMBL/GenBank/DDBJ whole genome shotgun (WGS) entry which is preliminary data.</text>
</comment>
<feature type="region of interest" description="Disordered" evidence="1">
    <location>
        <begin position="68"/>
        <end position="130"/>
    </location>
</feature>
<keyword evidence="2" id="KW-1133">Transmembrane helix</keyword>
<dbReference type="InterPro" id="IPR014225">
    <property type="entry name" value="Spore_II_D_firmicutes"/>
</dbReference>
<evidence type="ECO:0000256" key="1">
    <source>
        <dbReference type="SAM" id="MobiDB-lite"/>
    </source>
</evidence>
<organism evidence="4 5">
    <name type="scientific">Cohnella hashimotonis</name>
    <dbReference type="NCBI Taxonomy" id="2826895"/>
    <lineage>
        <taxon>Bacteria</taxon>
        <taxon>Bacillati</taxon>
        <taxon>Bacillota</taxon>
        <taxon>Bacilli</taxon>
        <taxon>Bacillales</taxon>
        <taxon>Paenibacillaceae</taxon>
        <taxon>Cohnella</taxon>
    </lineage>
</organism>
<proteinExistence type="predicted"/>
<evidence type="ECO:0000313" key="4">
    <source>
        <dbReference type="EMBL" id="MDI4650271.1"/>
    </source>
</evidence>
<dbReference type="EMBL" id="JAGRPV010000002">
    <property type="protein sequence ID" value="MDI4650271.1"/>
    <property type="molecule type" value="Genomic_DNA"/>
</dbReference>
<keyword evidence="2" id="KW-0812">Transmembrane</keyword>
<gene>
    <name evidence="4" type="primary">spoIID</name>
    <name evidence="4" type="ORF">KB449_35405</name>
</gene>
<dbReference type="PANTHER" id="PTHR30032:SF4">
    <property type="entry name" value="AMIDASE ENHANCER"/>
    <property type="match status" value="1"/>
</dbReference>
<accession>A0ABT6TTS2</accession>
<keyword evidence="5" id="KW-1185">Reference proteome</keyword>
<dbReference type="PANTHER" id="PTHR30032">
    <property type="entry name" value="N-ACETYLMURAMOYL-L-ALANINE AMIDASE-RELATED"/>
    <property type="match status" value="1"/>
</dbReference>
<sequence length="439" mass="47749">MQKQNGQADRNKRPYYSVRRHRSGGRLKGRFLLAGESGMRSIGLLLILAFGTGALLASWSWAERHARESNQARIVEESADAAWDSVREEKEEPDKADMPANPSGEKGIETQEDEGEKTSEKPSKGAGALSAADAARGLQADRADSALVVRIYLSDDKRVERAGLETYVKGVVAAEMPTDFEPAALEAQAIAARTYLIRRLWNEDRSGVPVRGADVTDTVAHQVYRSRAEMNKLKEENPQAWAAVDEAVRRTRGIVMVYGGAPIESLYFSSSNGYTENAKDVFSADLPYLVSVSSPWDRKDSPRAEETVEMKLSEFYRKLGVKSLATLTGLGKRPSAVINGWTEGKRVSTATVGGKTLSGIEVRRLLGLRSAAFDWKIEKGKIAITTYGSGHGVGMSQWGAEGMAKTGATAAEIVRHYYTGIQLKTVTALQTASGDTAKL</sequence>
<dbReference type="Pfam" id="PF08486">
    <property type="entry name" value="SpoIID"/>
    <property type="match status" value="1"/>
</dbReference>
<feature type="compositionally biased region" description="Basic and acidic residues" evidence="1">
    <location>
        <begin position="85"/>
        <end position="97"/>
    </location>
</feature>
<feature type="domain" description="Sporulation stage II protein D amidase enhancer LytB N-terminal" evidence="3">
    <location>
        <begin position="157"/>
        <end position="258"/>
    </location>
</feature>
<protein>
    <submittedName>
        <fullName evidence="4">Stage II sporulation protein D</fullName>
    </submittedName>
</protein>
<dbReference type="NCBIfam" id="TIGR02870">
    <property type="entry name" value="spore_II_D"/>
    <property type="match status" value="1"/>
</dbReference>
<dbReference type="Proteomes" id="UP001161691">
    <property type="component" value="Unassembled WGS sequence"/>
</dbReference>
<evidence type="ECO:0000313" key="5">
    <source>
        <dbReference type="Proteomes" id="UP001161691"/>
    </source>
</evidence>
<evidence type="ECO:0000259" key="3">
    <source>
        <dbReference type="Pfam" id="PF08486"/>
    </source>
</evidence>
<dbReference type="InterPro" id="IPR013693">
    <property type="entry name" value="SpoIID/LytB_N"/>
</dbReference>
<name>A0ABT6TTS2_9BACL</name>
<dbReference type="InterPro" id="IPR051922">
    <property type="entry name" value="Bact_Sporulation_Assoc"/>
</dbReference>